<dbReference type="InterPro" id="IPR036291">
    <property type="entry name" value="NAD(P)-bd_dom_sf"/>
</dbReference>
<dbReference type="RefSeq" id="WP_095267777.1">
    <property type="nucleotide sequence ID" value="NZ_NPBY01000083.1"/>
</dbReference>
<evidence type="ECO:0000313" key="7">
    <source>
        <dbReference type="EMBL" id="PAD72046.1"/>
    </source>
</evidence>
<evidence type="ECO:0000256" key="3">
    <source>
        <dbReference type="ARBA" id="ARBA00023002"/>
    </source>
</evidence>
<dbReference type="PANTHER" id="PTHR35330">
    <property type="entry name" value="SIROHEME BIOSYNTHESIS PROTEIN MET8"/>
    <property type="match status" value="1"/>
</dbReference>
<dbReference type="SUPFAM" id="SSF51735">
    <property type="entry name" value="NAD(P)-binding Rossmann-fold domains"/>
    <property type="match status" value="1"/>
</dbReference>
<protein>
    <recommendedName>
        <fullName evidence="2">precorrin-2 dehydrogenase</fullName>
        <ecNumber evidence="2">1.3.1.76</ecNumber>
    </recommendedName>
</protein>
<organism evidence="7 8">
    <name type="scientific">Paenibacillus campinasensis</name>
    <dbReference type="NCBI Taxonomy" id="66347"/>
    <lineage>
        <taxon>Bacteria</taxon>
        <taxon>Bacillati</taxon>
        <taxon>Bacillota</taxon>
        <taxon>Bacilli</taxon>
        <taxon>Bacillales</taxon>
        <taxon>Paenibacillaceae</taxon>
        <taxon>Paenibacillus</taxon>
    </lineage>
</organism>
<reference evidence="7 8" key="1">
    <citation type="submission" date="2017-07" db="EMBL/GenBank/DDBJ databases">
        <title>Isolation and whole genome analysis of endospore-forming bacteria from heroin.</title>
        <authorList>
            <person name="Kalinowski J."/>
            <person name="Ahrens B."/>
            <person name="Al-Dilaimi A."/>
            <person name="Winkler A."/>
            <person name="Wibberg D."/>
            <person name="Schleenbecker U."/>
            <person name="Ruckert C."/>
            <person name="Wolfel R."/>
            <person name="Grass G."/>
        </authorList>
    </citation>
    <scope>NUCLEOTIDE SEQUENCE [LARGE SCALE GENOMIC DNA]</scope>
    <source>
        <strain evidence="7 8">7537-G1</strain>
    </source>
</reference>
<evidence type="ECO:0000313" key="8">
    <source>
        <dbReference type="Proteomes" id="UP000215596"/>
    </source>
</evidence>
<dbReference type="SUPFAM" id="SSF75615">
    <property type="entry name" value="Siroheme synthase middle domains-like"/>
    <property type="match status" value="1"/>
</dbReference>
<evidence type="ECO:0000256" key="2">
    <source>
        <dbReference type="ARBA" id="ARBA00012400"/>
    </source>
</evidence>
<dbReference type="GO" id="GO:0004325">
    <property type="term" value="F:ferrochelatase activity"/>
    <property type="evidence" value="ECO:0007669"/>
    <property type="project" value="InterPro"/>
</dbReference>
<accession>A0A268EG07</accession>
<dbReference type="InterPro" id="IPR042518">
    <property type="entry name" value="SirC_C"/>
</dbReference>
<comment type="caution">
    <text evidence="7">The sequence shown here is derived from an EMBL/GenBank/DDBJ whole genome shotgun (WGS) entry which is preliminary data.</text>
</comment>
<dbReference type="GO" id="GO:0019354">
    <property type="term" value="P:siroheme biosynthetic process"/>
    <property type="evidence" value="ECO:0007669"/>
    <property type="project" value="UniProtKB-UniPathway"/>
</dbReference>
<dbReference type="Gene3D" id="1.10.8.610">
    <property type="entry name" value="SirC, precorrin-2 dehydrogenase, C-terminal helical domain-like"/>
    <property type="match status" value="1"/>
</dbReference>
<evidence type="ECO:0000256" key="6">
    <source>
        <dbReference type="ARBA" id="ARBA00047561"/>
    </source>
</evidence>
<dbReference type="NCBIfam" id="TIGR01470">
    <property type="entry name" value="cysG_Nterm"/>
    <property type="match status" value="1"/>
</dbReference>
<dbReference type="Pfam" id="PF13241">
    <property type="entry name" value="NAD_binding_7"/>
    <property type="match status" value="1"/>
</dbReference>
<dbReference type="EC" id="1.3.1.76" evidence="2"/>
<evidence type="ECO:0000256" key="1">
    <source>
        <dbReference type="ARBA" id="ARBA00005010"/>
    </source>
</evidence>
<sequence length="218" mass="24176">MAYELPVMLNCEGRLCLIIGGGKVAERKASALREAGARLCVISPLLKSARLAGWADDGSIEWKARAYREGDLNGAFLVHAATDAPDVNAKIAADADRLGILVNVASKGSSGSFTNPAVLRRGRLTVAIATSGAGPMASVTIKEQLEHQFGEEYEAYLDFLYRMRTAIKDEVELPEQRRRLLHKLYRLDILEEIRRGDNANAPWDPDKIKQWIEQNREE</sequence>
<dbReference type="EMBL" id="NPBY01000083">
    <property type="protein sequence ID" value="PAD72046.1"/>
    <property type="molecule type" value="Genomic_DNA"/>
</dbReference>
<dbReference type="UniPathway" id="UPA00262">
    <property type="reaction ID" value="UER00222"/>
</dbReference>
<evidence type="ECO:0000256" key="5">
    <source>
        <dbReference type="ARBA" id="ARBA00023244"/>
    </source>
</evidence>
<comment type="catalytic activity">
    <reaction evidence="6">
        <text>precorrin-2 + NAD(+) = sirohydrochlorin + NADH + 2 H(+)</text>
        <dbReference type="Rhea" id="RHEA:15613"/>
        <dbReference type="ChEBI" id="CHEBI:15378"/>
        <dbReference type="ChEBI" id="CHEBI:57540"/>
        <dbReference type="ChEBI" id="CHEBI:57945"/>
        <dbReference type="ChEBI" id="CHEBI:58351"/>
        <dbReference type="ChEBI" id="CHEBI:58827"/>
        <dbReference type="EC" id="1.3.1.76"/>
    </reaction>
</comment>
<keyword evidence="3" id="KW-0560">Oxidoreductase</keyword>
<keyword evidence="4" id="KW-0520">NAD</keyword>
<dbReference type="InterPro" id="IPR028161">
    <property type="entry name" value="Met8-like"/>
</dbReference>
<dbReference type="InterPro" id="IPR006367">
    <property type="entry name" value="Sirohaem_synthase_N"/>
</dbReference>
<dbReference type="OrthoDB" id="9773765at2"/>
<keyword evidence="5" id="KW-0627">Porphyrin biosynthesis</keyword>
<dbReference type="GO" id="GO:0043115">
    <property type="term" value="F:precorrin-2 dehydrogenase activity"/>
    <property type="evidence" value="ECO:0007669"/>
    <property type="project" value="UniProtKB-EC"/>
</dbReference>
<dbReference type="Proteomes" id="UP000215596">
    <property type="component" value="Unassembled WGS sequence"/>
</dbReference>
<comment type="pathway">
    <text evidence="1">Porphyrin-containing compound metabolism; siroheme biosynthesis; sirohydrochlorin from precorrin-2: step 1/1.</text>
</comment>
<name>A0A268EG07_9BACL</name>
<dbReference type="Gene3D" id="3.40.50.720">
    <property type="entry name" value="NAD(P)-binding Rossmann-like Domain"/>
    <property type="match status" value="1"/>
</dbReference>
<dbReference type="PANTHER" id="PTHR35330:SF1">
    <property type="entry name" value="SIROHEME BIOSYNTHESIS PROTEIN MET8"/>
    <property type="match status" value="1"/>
</dbReference>
<evidence type="ECO:0000256" key="4">
    <source>
        <dbReference type="ARBA" id="ARBA00023027"/>
    </source>
</evidence>
<proteinExistence type="predicted"/>
<dbReference type="AlphaFoldDB" id="A0A268EG07"/>
<gene>
    <name evidence="7" type="ORF">CHH67_23320</name>
</gene>